<feature type="region of interest" description="Disordered" evidence="8">
    <location>
        <begin position="393"/>
        <end position="414"/>
    </location>
</feature>
<dbReference type="PROSITE" id="PS00107">
    <property type="entry name" value="PROTEIN_KINASE_ATP"/>
    <property type="match status" value="1"/>
</dbReference>
<evidence type="ECO:0000256" key="7">
    <source>
        <dbReference type="PROSITE-ProRule" id="PRU10141"/>
    </source>
</evidence>
<dbReference type="PROSITE" id="PS00108">
    <property type="entry name" value="PROTEIN_KINASE_ST"/>
    <property type="match status" value="1"/>
</dbReference>
<feature type="compositionally biased region" description="Pro residues" evidence="8">
    <location>
        <begin position="329"/>
        <end position="345"/>
    </location>
</feature>
<organism evidence="11 12">
    <name type="scientific">Actinotalea fermentans</name>
    <dbReference type="NCBI Taxonomy" id="43671"/>
    <lineage>
        <taxon>Bacteria</taxon>
        <taxon>Bacillati</taxon>
        <taxon>Actinomycetota</taxon>
        <taxon>Actinomycetes</taxon>
        <taxon>Micrococcales</taxon>
        <taxon>Cellulomonadaceae</taxon>
        <taxon>Actinotalea</taxon>
    </lineage>
</organism>
<evidence type="ECO:0000256" key="1">
    <source>
        <dbReference type="ARBA" id="ARBA00012513"/>
    </source>
</evidence>
<feature type="region of interest" description="Disordered" evidence="8">
    <location>
        <begin position="295"/>
        <end position="366"/>
    </location>
</feature>
<proteinExistence type="predicted"/>
<dbReference type="RefSeq" id="WP_146819656.1">
    <property type="nucleotide sequence ID" value="NZ_BJYK01000008.1"/>
</dbReference>
<feature type="binding site" evidence="7">
    <location>
        <position position="45"/>
    </location>
    <ligand>
        <name>ATP</name>
        <dbReference type="ChEBI" id="CHEBI:30616"/>
    </ligand>
</feature>
<keyword evidence="4 7" id="KW-0547">Nucleotide-binding</keyword>
<evidence type="ECO:0000256" key="6">
    <source>
        <dbReference type="ARBA" id="ARBA00022840"/>
    </source>
</evidence>
<keyword evidence="3" id="KW-0808">Transferase</keyword>
<dbReference type="GO" id="GO:0004674">
    <property type="term" value="F:protein serine/threonine kinase activity"/>
    <property type="evidence" value="ECO:0007669"/>
    <property type="project" value="UniProtKB-KW"/>
</dbReference>
<dbReference type="InterPro" id="IPR008271">
    <property type="entry name" value="Ser/Thr_kinase_AS"/>
</dbReference>
<name>A0A511YZ61_9CELL</name>
<evidence type="ECO:0000256" key="8">
    <source>
        <dbReference type="SAM" id="MobiDB-lite"/>
    </source>
</evidence>
<evidence type="ECO:0000256" key="4">
    <source>
        <dbReference type="ARBA" id="ARBA00022741"/>
    </source>
</evidence>
<reference evidence="11 12" key="1">
    <citation type="submission" date="2019-07" db="EMBL/GenBank/DDBJ databases">
        <title>Whole genome shotgun sequence of Actinotalea fermentans NBRC 105374.</title>
        <authorList>
            <person name="Hosoyama A."/>
            <person name="Uohara A."/>
            <person name="Ohji S."/>
            <person name="Ichikawa N."/>
        </authorList>
    </citation>
    <scope>NUCLEOTIDE SEQUENCE [LARGE SCALE GENOMIC DNA]</scope>
    <source>
        <strain evidence="11 12">NBRC 105374</strain>
    </source>
</reference>
<dbReference type="Gene3D" id="3.30.200.20">
    <property type="entry name" value="Phosphorylase Kinase, domain 1"/>
    <property type="match status" value="1"/>
</dbReference>
<evidence type="ECO:0000256" key="2">
    <source>
        <dbReference type="ARBA" id="ARBA00022527"/>
    </source>
</evidence>
<sequence length="547" mass="57510">MSPGRAPSAPPQLEGFTYQRLLGSGGFADVFLYEQHKPRRKVAIKVLLESMLSPAALAGFDAEADLMAQLSSHPSIVNIFEVGRAADGRPYLVMQFCPGANLGVRYRQAPLGLQESLRIGVEIAGAVETAHRAGILHRDIKPQNILFTEYNEPQLTDFGIASTVEDSAGPEGMSLPWSPPESFDDPPRADVTTDVWALGATVYTLLAGRSPFELPGRSNTSADLMARIESVPVPPIGRADVPASLERVLATAMGKRPDQRYPSALAFARALQQVQTELGFGATPVSVQDDVVVEQEARDDDEPGTRIRRVQSISPDRPPGTTGGRPAPAHAPAPAPSTPSAPTPRPGVASAGADPLEGDTTPPMARTIVRGGRSAWVDVPAPPAVEETLHRPVAAGTGAQDAAPDDDTPAGRGRRRTAVVVAVVAVAALGVGAAVLLGGQPDGDDTDPVATGAPDVQPVDSLADVVPSATDVRGTREGDQVVFTWTNPEPEPGDEYLWRLLSLVDEQALTRSAEPTASVPVQDGETCIEVFVTRDGKASVEPVRGCL</sequence>
<dbReference type="Gene3D" id="1.10.510.10">
    <property type="entry name" value="Transferase(Phosphotransferase) domain 1"/>
    <property type="match status" value="1"/>
</dbReference>
<dbReference type="SUPFAM" id="SSF56112">
    <property type="entry name" value="Protein kinase-like (PK-like)"/>
    <property type="match status" value="1"/>
</dbReference>
<dbReference type="EMBL" id="BJYK01000008">
    <property type="protein sequence ID" value="GEN80489.1"/>
    <property type="molecule type" value="Genomic_DNA"/>
</dbReference>
<keyword evidence="9" id="KW-0812">Transmembrane</keyword>
<dbReference type="EC" id="2.7.11.1" evidence="1"/>
<keyword evidence="12" id="KW-1185">Reference proteome</keyword>
<dbReference type="InterPro" id="IPR017441">
    <property type="entry name" value="Protein_kinase_ATP_BS"/>
</dbReference>
<feature type="domain" description="Protein kinase" evidence="10">
    <location>
        <begin position="16"/>
        <end position="278"/>
    </location>
</feature>
<comment type="caution">
    <text evidence="11">The sequence shown here is derived from an EMBL/GenBank/DDBJ whole genome shotgun (WGS) entry which is preliminary data.</text>
</comment>
<dbReference type="PROSITE" id="PS50011">
    <property type="entry name" value="PROTEIN_KINASE_DOM"/>
    <property type="match status" value="1"/>
</dbReference>
<keyword evidence="9" id="KW-1133">Transmembrane helix</keyword>
<evidence type="ECO:0000256" key="9">
    <source>
        <dbReference type="SAM" id="Phobius"/>
    </source>
</evidence>
<feature type="transmembrane region" description="Helical" evidence="9">
    <location>
        <begin position="418"/>
        <end position="439"/>
    </location>
</feature>
<protein>
    <recommendedName>
        <fullName evidence="1">non-specific serine/threonine protein kinase</fullName>
        <ecNumber evidence="1">2.7.11.1</ecNumber>
    </recommendedName>
</protein>
<dbReference type="SMART" id="SM00220">
    <property type="entry name" value="S_TKc"/>
    <property type="match status" value="1"/>
</dbReference>
<evidence type="ECO:0000259" key="10">
    <source>
        <dbReference type="PROSITE" id="PS50011"/>
    </source>
</evidence>
<dbReference type="CDD" id="cd14014">
    <property type="entry name" value="STKc_PknB_like"/>
    <property type="match status" value="1"/>
</dbReference>
<evidence type="ECO:0000256" key="5">
    <source>
        <dbReference type="ARBA" id="ARBA00022777"/>
    </source>
</evidence>
<keyword evidence="6 7" id="KW-0067">ATP-binding</keyword>
<keyword evidence="9" id="KW-0472">Membrane</keyword>
<accession>A0A511YZ61</accession>
<keyword evidence="2 11" id="KW-0723">Serine/threonine-protein kinase</keyword>
<gene>
    <name evidence="11" type="ORF">AFE02nite_22230</name>
</gene>
<dbReference type="Proteomes" id="UP000321484">
    <property type="component" value="Unassembled WGS sequence"/>
</dbReference>
<dbReference type="GO" id="GO:0005524">
    <property type="term" value="F:ATP binding"/>
    <property type="evidence" value="ECO:0007669"/>
    <property type="project" value="UniProtKB-UniRule"/>
</dbReference>
<dbReference type="AlphaFoldDB" id="A0A511YZ61"/>
<dbReference type="OrthoDB" id="9762169at2"/>
<dbReference type="Pfam" id="PF00069">
    <property type="entry name" value="Pkinase"/>
    <property type="match status" value="1"/>
</dbReference>
<keyword evidence="5 11" id="KW-0418">Kinase</keyword>
<dbReference type="PANTHER" id="PTHR43289:SF6">
    <property type="entry name" value="SERINE_THREONINE-PROTEIN KINASE NEKL-3"/>
    <property type="match status" value="1"/>
</dbReference>
<dbReference type="InterPro" id="IPR000719">
    <property type="entry name" value="Prot_kinase_dom"/>
</dbReference>
<dbReference type="PANTHER" id="PTHR43289">
    <property type="entry name" value="MITOGEN-ACTIVATED PROTEIN KINASE KINASE KINASE 20-RELATED"/>
    <property type="match status" value="1"/>
</dbReference>
<evidence type="ECO:0000313" key="11">
    <source>
        <dbReference type="EMBL" id="GEN80489.1"/>
    </source>
</evidence>
<evidence type="ECO:0000313" key="12">
    <source>
        <dbReference type="Proteomes" id="UP000321484"/>
    </source>
</evidence>
<evidence type="ECO:0000256" key="3">
    <source>
        <dbReference type="ARBA" id="ARBA00022679"/>
    </source>
</evidence>
<dbReference type="InterPro" id="IPR011009">
    <property type="entry name" value="Kinase-like_dom_sf"/>
</dbReference>